<evidence type="ECO:0000313" key="2">
    <source>
        <dbReference type="Proteomes" id="UP001381693"/>
    </source>
</evidence>
<comment type="caution">
    <text evidence="1">The sequence shown here is derived from an EMBL/GenBank/DDBJ whole genome shotgun (WGS) entry which is preliminary data.</text>
</comment>
<reference evidence="1 2" key="1">
    <citation type="submission" date="2023-11" db="EMBL/GenBank/DDBJ databases">
        <title>Halocaridina rubra genome assembly.</title>
        <authorList>
            <person name="Smith C."/>
        </authorList>
    </citation>
    <scope>NUCLEOTIDE SEQUENCE [LARGE SCALE GENOMIC DNA]</scope>
    <source>
        <strain evidence="1">EP-1</strain>
        <tissue evidence="1">Whole</tissue>
    </source>
</reference>
<organism evidence="1 2">
    <name type="scientific">Halocaridina rubra</name>
    <name type="common">Hawaiian red shrimp</name>
    <dbReference type="NCBI Taxonomy" id="373956"/>
    <lineage>
        <taxon>Eukaryota</taxon>
        <taxon>Metazoa</taxon>
        <taxon>Ecdysozoa</taxon>
        <taxon>Arthropoda</taxon>
        <taxon>Crustacea</taxon>
        <taxon>Multicrustacea</taxon>
        <taxon>Malacostraca</taxon>
        <taxon>Eumalacostraca</taxon>
        <taxon>Eucarida</taxon>
        <taxon>Decapoda</taxon>
        <taxon>Pleocyemata</taxon>
        <taxon>Caridea</taxon>
        <taxon>Atyoidea</taxon>
        <taxon>Atyidae</taxon>
        <taxon>Halocaridina</taxon>
    </lineage>
</organism>
<dbReference type="AlphaFoldDB" id="A0AAN8WRA7"/>
<dbReference type="EMBL" id="JAXCGZ010015229">
    <property type="protein sequence ID" value="KAK7070815.1"/>
    <property type="molecule type" value="Genomic_DNA"/>
</dbReference>
<evidence type="ECO:0000313" key="1">
    <source>
        <dbReference type="EMBL" id="KAK7070815.1"/>
    </source>
</evidence>
<sequence length="77" mass="8727">TTCMRHPINFASITSHVGIKGNKNANHAAKTDSLLMEDQMSLPLSIRHIKMKVTTKLEKLRLRRHDQCTETRSASNL</sequence>
<protein>
    <submittedName>
        <fullName evidence="1">Uncharacterized protein</fullName>
    </submittedName>
</protein>
<accession>A0AAN8WRA7</accession>
<gene>
    <name evidence="1" type="ORF">SK128_003587</name>
</gene>
<dbReference type="Proteomes" id="UP001381693">
    <property type="component" value="Unassembled WGS sequence"/>
</dbReference>
<feature type="non-terminal residue" evidence="1">
    <location>
        <position position="1"/>
    </location>
</feature>
<proteinExistence type="predicted"/>
<keyword evidence="2" id="KW-1185">Reference proteome</keyword>
<name>A0AAN8WRA7_HALRR</name>